<evidence type="ECO:0000313" key="9">
    <source>
        <dbReference type="Proteomes" id="UP000034883"/>
    </source>
</evidence>
<feature type="domain" description="Teneurin-like YD-shell" evidence="7">
    <location>
        <begin position="1397"/>
        <end position="1578"/>
    </location>
</feature>
<dbReference type="InterPro" id="IPR056823">
    <property type="entry name" value="TEN-like_YD-shell"/>
</dbReference>
<evidence type="ECO:0000256" key="4">
    <source>
        <dbReference type="ARBA" id="ARBA00022737"/>
    </source>
</evidence>
<evidence type="ECO:0000256" key="5">
    <source>
        <dbReference type="ARBA" id="ARBA00023026"/>
    </source>
</evidence>
<dbReference type="EMBL" id="CP011125">
    <property type="protein sequence ID" value="AKF06696.1"/>
    <property type="molecule type" value="Genomic_DNA"/>
</dbReference>
<dbReference type="InterPro" id="IPR013517">
    <property type="entry name" value="FG-GAP"/>
</dbReference>
<keyword evidence="2" id="KW-0964">Secreted</keyword>
<evidence type="ECO:0000256" key="1">
    <source>
        <dbReference type="ARBA" id="ARBA00004613"/>
    </source>
</evidence>
<dbReference type="STRING" id="927083.DB32_003845"/>
<organism evidence="8 9">
    <name type="scientific">Sandaracinus amylolyticus</name>
    <dbReference type="NCBI Taxonomy" id="927083"/>
    <lineage>
        <taxon>Bacteria</taxon>
        <taxon>Pseudomonadati</taxon>
        <taxon>Myxococcota</taxon>
        <taxon>Polyangia</taxon>
        <taxon>Polyangiales</taxon>
        <taxon>Sandaracinaceae</taxon>
        <taxon>Sandaracinus</taxon>
    </lineage>
</organism>
<dbReference type="Proteomes" id="UP000034883">
    <property type="component" value="Chromosome"/>
</dbReference>
<dbReference type="PANTHER" id="PTHR32305:SF15">
    <property type="entry name" value="PROTEIN RHSA-RELATED"/>
    <property type="match status" value="1"/>
</dbReference>
<dbReference type="Pfam" id="PF13517">
    <property type="entry name" value="FG-GAP_3"/>
    <property type="match status" value="1"/>
</dbReference>
<evidence type="ECO:0000259" key="7">
    <source>
        <dbReference type="Pfam" id="PF25023"/>
    </source>
</evidence>
<dbReference type="GO" id="GO:0005737">
    <property type="term" value="C:cytoplasm"/>
    <property type="evidence" value="ECO:0007669"/>
    <property type="project" value="InterPro"/>
</dbReference>
<dbReference type="Pfam" id="PF03534">
    <property type="entry name" value="SpvB"/>
    <property type="match status" value="1"/>
</dbReference>
<dbReference type="GO" id="GO:0005576">
    <property type="term" value="C:extracellular region"/>
    <property type="evidence" value="ECO:0007669"/>
    <property type="project" value="UniProtKB-SubCell"/>
</dbReference>
<dbReference type="SUPFAM" id="SSF69318">
    <property type="entry name" value="Integrin alpha N-terminal domain"/>
    <property type="match status" value="2"/>
</dbReference>
<proteinExistence type="predicted"/>
<reference evidence="8 9" key="1">
    <citation type="submission" date="2015-03" db="EMBL/GenBank/DDBJ databases">
        <title>Genome assembly of Sandaracinus amylolyticus DSM 53668.</title>
        <authorList>
            <person name="Sharma G."/>
            <person name="Subramanian S."/>
        </authorList>
    </citation>
    <scope>NUCLEOTIDE SEQUENCE [LARGE SCALE GENOMIC DNA]</scope>
    <source>
        <strain evidence="8 9">DSM 53668</strain>
    </source>
</reference>
<dbReference type="InterPro" id="IPR028994">
    <property type="entry name" value="Integrin_alpha_N"/>
</dbReference>
<feature type="compositionally biased region" description="Low complexity" evidence="6">
    <location>
        <begin position="2072"/>
        <end position="2103"/>
    </location>
</feature>
<evidence type="ECO:0000256" key="3">
    <source>
        <dbReference type="ARBA" id="ARBA00022729"/>
    </source>
</evidence>
<accession>A0A0F6W3Z7</accession>
<dbReference type="KEGG" id="samy:DB32_003845"/>
<dbReference type="Gene3D" id="2.130.10.130">
    <property type="entry name" value="Integrin alpha, N-terminal"/>
    <property type="match status" value="1"/>
</dbReference>
<dbReference type="Pfam" id="PF25023">
    <property type="entry name" value="TEN_YD-shell"/>
    <property type="match status" value="1"/>
</dbReference>
<sequence>MRATQLSCGIRRSRIRIVLLLSAREAGIRSVASHHMRQPIRSLSLFVVASTIFACNGERLDAHAPVSATLTPADAIVATAAVGTIAATADVDPDGNFTYAIPVQVPPGRGGVQPALALRYSSSGGESALGVGFSLTGVSAISRCARTFAQDGERRSVSLTDEDRFCLDGDRLVVEPGSTYGAPAARYRPATDALRRVRELPRDSAAVAGPAGFLVELPDGRRREYGATANARVEVPLASGRVAETWLLQREYDLIGNLIEYQYQHVTPSGHRLGSDVVVGDLVRISSIVYTGFRVDADTIEAGDRRVDFVYAALPRRASIGEPFSPDLDPGAASGGGLIESATPSDGFRHGVLWWAPSVFPLERIVTSVAGQWVHEYRLRGGEDPRSHRYRLDSVQLCTNAPPVTAADHDTTGAVCLPPTRFGWRERSVGDRGPNAPTDSVRDPRYDEATFQRWDMVFNRFVGRPRFQCSEPGSNPTPWLAFVSGIFPFGATGEQERWCHDFNPVFALDANGDGADDLMYRAAVNNYDEFRANVRWGRPSSRLSRSLSASSVPFQETTFVSIDTDGRGYFLPNVDESVEVIDWNTDGLDDVIAYLETVPPRPDHVEIAALISDGTGNFEAVGSGLELNFWSDSEPWAFGVEFLDLNGDGRKDVAFCEVDPSTSVDFGRHHWSDFDGLRGHWAFALRTDSGFEAPTHTESPTECAWEYGRALSSNFDWDDPIRDRPTLARHPVVADFDGDGAEELLIAEPYESGGGVDDSFRRVLRWDSAAGTAVVEDTNVRGGDWIPVDLNGDGNHDLVSSHWHDRDASRRLIGCVPGLSDPQAACLQRAISMGDGTRFAMNTDDPYLPLRRRVRTSTHGSTTSTYRVPLRMLGFDLNGDGRGDLLASTLPRNGTNVFEDCDPNVQDCANPWDGWFWRWEDEEIWTLDSLSSHDLVEYPTTAVLDALRRTDDHAWWNPSTIALDGDGDGALDLLQYITRDKDAGEWYRTPMTFFHNVRSEPPLIESIVDGLGARREILYRNLSDPTVYTPGRSCTYPQRCVTSSRIVVAGTRDDDGLLGTRERAYQYEDGRVDLEGGGWIGFARVLVRDSTSGVTVETKYDNETRDASTGTYPRARSPHLVRTWRSATPDPETSTVFEGTVVTTERVTAHPIAGVVQVRTQHITEERYESTTLPSAGMDPFAHLSPERTRTIEYDEFDVLGFPSVSITTEGSATRTVRTDWVHDTVATWQVGRVDRRRTQMSTGATGCDRDQTEDFDYDWAIGRLITSILNDTDPATRVRTTYQFDFDRFHNLAQVETVADGETRTVTVAWDGTGYFPTATTNALGHETFVHFEPTRGLLYETVDPNGISSTRQFDGFSRPRTTWSELGPASEVSYERSAVSGVAYDVRTTSNVAGAEVISFDRLGRPIARETRLRDAWSRTDLAYDHRGRVAWVTEPHDPVETNPPQTTYHYDELDRIRRVESPIAGRAMEFSYKPGRTIIRNALGHTWERVEDERGLLANVIGPDELVGTSYTYCAAGELRSVTDVDGNHADILYDALGRRVTLIDPDAGTSHFAYDAWGQPQLITDSEQRKTSFTFDALGRMVERWRESDGVVDTWEWDTALLPNGSPALGLLHYTLSGDGVRDEIEYGDLGRVKWTHRTIDGETLSTGFRYDDLGRLEFVEHPTLFSGTPVVVQYHHDDDSGQITAVTGNSGEQFWRLVDQSARALPRTELIGSIERSTSYGPTGEVESIQSHVLGDVLQDLTYQYDARGLLTFRADSLTGREETFVHDPLGRVHSISEEGNERDYFKYSSSGNLEFTHDAEIEYPLPGEPRPHGARRISYSDGTEEELEYNDAGEVLMAGTLQLEHNQLGLPRHAWGPSGEVTFDYDSSGARARRVTDKSHSVWYSGAWERESTDQQTVERVMISTPAGVVAQVETVSDGWSTERRTRWLLADAQGSVETSMLDGEGPKHHRYDAFGGVLDEAGHVTGRAPSDDVRSGYTGHEHDADLGIINMGGRWYHPRLRRFLSPDPLSGGDSQRLNRYSYVRNSPFALIDPTGWDETWIHAWTMPARPTRDGRAREIEGWYNPSSDSADTSAPSDSGTAETAGAGAAGQASNSDATAPLVTHIEGPRAGARLHVPPGYGEPAGRDLQEAMVSAGGFAAGAAEAVVTGVVGLGVAAGTLVFAPPVFVVGALYLGYATLTGLDEAYDGFLETFEKASVPNAPLEYHFEASRALGGLVGQVWAGPIIEAGFALAVPRIAALATPIAEQGAVQGAVRGINDLGGVVSSVENPAGGLIVTAQGRVRGGDFAGHVNTGLMRGGPVDILTGVHGSEAGVMRPDAALLAEDLATWGGTEGVNIHDIALLSVSEISAMLEGPGTTIGAFCNSGACLRPLMSR</sequence>
<feature type="region of interest" description="Disordered" evidence="6">
    <location>
        <begin position="2068"/>
        <end position="2103"/>
    </location>
</feature>
<dbReference type="InterPro" id="IPR003284">
    <property type="entry name" value="Sal_SpvB"/>
</dbReference>
<feature type="region of interest" description="Disordered" evidence="6">
    <location>
        <begin position="2113"/>
        <end position="2132"/>
    </location>
</feature>
<keyword evidence="9" id="KW-1185">Reference proteome</keyword>
<name>A0A0F6W3Z7_9BACT</name>
<keyword evidence="4" id="KW-0677">Repeat</keyword>
<keyword evidence="3" id="KW-0732">Signal</keyword>
<evidence type="ECO:0000313" key="8">
    <source>
        <dbReference type="EMBL" id="AKF06696.1"/>
    </source>
</evidence>
<keyword evidence="5" id="KW-0843">Virulence</keyword>
<dbReference type="Gene3D" id="2.180.10.10">
    <property type="entry name" value="RHS repeat-associated core"/>
    <property type="match status" value="2"/>
</dbReference>
<evidence type="ECO:0000256" key="6">
    <source>
        <dbReference type="SAM" id="MobiDB-lite"/>
    </source>
</evidence>
<dbReference type="NCBIfam" id="TIGR03696">
    <property type="entry name" value="Rhs_assc_core"/>
    <property type="match status" value="1"/>
</dbReference>
<gene>
    <name evidence="8" type="ORF">DB32_003845</name>
</gene>
<comment type="subcellular location">
    <subcellularLocation>
        <location evidence="1">Secreted</location>
    </subcellularLocation>
</comment>
<dbReference type="InterPro" id="IPR050708">
    <property type="entry name" value="T6SS_VgrG/RHS"/>
</dbReference>
<protein>
    <submittedName>
        <fullName evidence="8">Rhs family protein</fullName>
    </submittedName>
</protein>
<evidence type="ECO:0000256" key="2">
    <source>
        <dbReference type="ARBA" id="ARBA00022525"/>
    </source>
</evidence>
<dbReference type="PANTHER" id="PTHR32305">
    <property type="match status" value="1"/>
</dbReference>
<dbReference type="InterPro" id="IPR022385">
    <property type="entry name" value="Rhs_assc_core"/>
</dbReference>